<comment type="similarity">
    <text evidence="1">Belongs to the intron maturase 2 family. MatK subfamily.</text>
</comment>
<evidence type="ECO:0000313" key="4">
    <source>
        <dbReference type="EMBL" id="TYH10599.1"/>
    </source>
</evidence>
<dbReference type="InterPro" id="IPR024942">
    <property type="entry name" value="Maturase_MatK_N"/>
</dbReference>
<dbReference type="GO" id="GO:0006397">
    <property type="term" value="P:mRNA processing"/>
    <property type="evidence" value="ECO:0007669"/>
    <property type="project" value="UniProtKB-KW"/>
</dbReference>
<organism evidence="4 5">
    <name type="scientific">Gossypium darwinii</name>
    <name type="common">Darwin's cotton</name>
    <name type="synonym">Gossypium barbadense var. darwinii</name>
    <dbReference type="NCBI Taxonomy" id="34276"/>
    <lineage>
        <taxon>Eukaryota</taxon>
        <taxon>Viridiplantae</taxon>
        <taxon>Streptophyta</taxon>
        <taxon>Embryophyta</taxon>
        <taxon>Tracheophyta</taxon>
        <taxon>Spermatophyta</taxon>
        <taxon>Magnoliopsida</taxon>
        <taxon>eudicotyledons</taxon>
        <taxon>Gunneridae</taxon>
        <taxon>Pentapetalae</taxon>
        <taxon>rosids</taxon>
        <taxon>malvids</taxon>
        <taxon>Malvales</taxon>
        <taxon>Malvaceae</taxon>
        <taxon>Malvoideae</taxon>
        <taxon>Gossypium</taxon>
    </lineage>
</organism>
<evidence type="ECO:0000313" key="5">
    <source>
        <dbReference type="Proteomes" id="UP000323506"/>
    </source>
</evidence>
<gene>
    <name evidence="4" type="ORF">ES288_A07G190000v1</name>
</gene>
<dbReference type="Proteomes" id="UP000323506">
    <property type="component" value="Chromosome A07"/>
</dbReference>
<dbReference type="EMBL" id="CM017694">
    <property type="protein sequence ID" value="TYH10599.1"/>
    <property type="molecule type" value="Genomic_DNA"/>
</dbReference>
<dbReference type="GO" id="GO:0009507">
    <property type="term" value="C:chloroplast"/>
    <property type="evidence" value="ECO:0007669"/>
    <property type="project" value="InterPro"/>
</dbReference>
<accession>A0A5D2G0I5</accession>
<dbReference type="InterPro" id="IPR002866">
    <property type="entry name" value="Maturase_MatK"/>
</dbReference>
<reference evidence="4 5" key="1">
    <citation type="submission" date="2019-06" db="EMBL/GenBank/DDBJ databases">
        <title>WGS assembly of Gossypium darwinii.</title>
        <authorList>
            <person name="Chen Z.J."/>
            <person name="Sreedasyam A."/>
            <person name="Ando A."/>
            <person name="Song Q."/>
            <person name="De L."/>
            <person name="Hulse-Kemp A."/>
            <person name="Ding M."/>
            <person name="Ye W."/>
            <person name="Kirkbride R."/>
            <person name="Jenkins J."/>
            <person name="Plott C."/>
            <person name="Lovell J."/>
            <person name="Lin Y.-M."/>
            <person name="Vaughn R."/>
            <person name="Liu B."/>
            <person name="Li W."/>
            <person name="Simpson S."/>
            <person name="Scheffler B."/>
            <person name="Saski C."/>
            <person name="Grover C."/>
            <person name="Hu G."/>
            <person name="Conover J."/>
            <person name="Carlson J."/>
            <person name="Shu S."/>
            <person name="Boston L."/>
            <person name="Williams M."/>
            <person name="Peterson D."/>
            <person name="Mcgee K."/>
            <person name="Jones D."/>
            <person name="Wendel J."/>
            <person name="Stelly D."/>
            <person name="Grimwood J."/>
            <person name="Schmutz J."/>
        </authorList>
    </citation>
    <scope>NUCLEOTIDE SEQUENCE [LARGE SCALE GENOMIC DNA]</scope>
    <source>
        <strain evidence="4">1808015.09</strain>
    </source>
</reference>
<dbReference type="PANTHER" id="PTHR34811">
    <property type="entry name" value="MATURASE K"/>
    <property type="match status" value="1"/>
</dbReference>
<sequence length="96" mass="11305">MWRHGGVKRKERDGTEVAKSHNLQSIHSIFPFLEDKFSHLNHVLEALIPHPIHLEILVKALRYWVKDASSLHLLRFSLYEYCNLKSFITPNKEITD</sequence>
<evidence type="ECO:0000256" key="1">
    <source>
        <dbReference type="ARBA" id="ARBA00006621"/>
    </source>
</evidence>
<protein>
    <recommendedName>
        <fullName evidence="3">Maturase MatK N-terminal domain-containing protein</fullName>
    </recommendedName>
</protein>
<dbReference type="Pfam" id="PF01824">
    <property type="entry name" value="MatK_N"/>
    <property type="match status" value="1"/>
</dbReference>
<dbReference type="AlphaFoldDB" id="A0A5D2G0I5"/>
<evidence type="ECO:0000259" key="3">
    <source>
        <dbReference type="Pfam" id="PF01824"/>
    </source>
</evidence>
<name>A0A5D2G0I5_GOSDA</name>
<feature type="domain" description="Maturase MatK N-terminal" evidence="3">
    <location>
        <begin position="14"/>
        <end position="94"/>
    </location>
</feature>
<dbReference type="PANTHER" id="PTHR34811:SF1">
    <property type="entry name" value="MATURASE K"/>
    <property type="match status" value="1"/>
</dbReference>
<proteinExistence type="inferred from homology"/>
<keyword evidence="2" id="KW-0507">mRNA processing</keyword>
<evidence type="ECO:0000256" key="2">
    <source>
        <dbReference type="ARBA" id="ARBA00022664"/>
    </source>
</evidence>
<keyword evidence="5" id="KW-1185">Reference proteome</keyword>